<dbReference type="Gene3D" id="3.40.50.150">
    <property type="entry name" value="Vaccinia Virus protein VP39"/>
    <property type="match status" value="1"/>
</dbReference>
<keyword evidence="2" id="KW-0489">Methyltransferase</keyword>
<keyword evidence="3" id="KW-1185">Reference proteome</keyword>
<protein>
    <submittedName>
        <fullName evidence="2">Methyltransferase type 12</fullName>
    </submittedName>
</protein>
<name>A0A370NNY6_9BURK</name>
<organism evidence="2 3">
    <name type="scientific">Cupriavidus lacunae</name>
    <dbReference type="NCBI Taxonomy" id="2666307"/>
    <lineage>
        <taxon>Bacteria</taxon>
        <taxon>Pseudomonadati</taxon>
        <taxon>Pseudomonadota</taxon>
        <taxon>Betaproteobacteria</taxon>
        <taxon>Burkholderiales</taxon>
        <taxon>Burkholderiaceae</taxon>
        <taxon>Cupriavidus</taxon>
    </lineage>
</organism>
<dbReference type="Pfam" id="PF08241">
    <property type="entry name" value="Methyltransf_11"/>
    <property type="match status" value="1"/>
</dbReference>
<dbReference type="EMBL" id="QKWJ01000043">
    <property type="protein sequence ID" value="RDK07327.1"/>
    <property type="molecule type" value="Genomic_DNA"/>
</dbReference>
<gene>
    <name evidence="2" type="ORF">DN412_26445</name>
</gene>
<dbReference type="InterPro" id="IPR013216">
    <property type="entry name" value="Methyltransf_11"/>
</dbReference>
<accession>A0A370NNY6</accession>
<reference evidence="3" key="1">
    <citation type="submission" date="2018-06" db="EMBL/GenBank/DDBJ databases">
        <authorList>
            <person name="Feng T."/>
            <person name="Jeon C.O."/>
        </authorList>
    </citation>
    <scope>NUCLEOTIDE SEQUENCE [LARGE SCALE GENOMIC DNA]</scope>
    <source>
        <strain evidence="3">S23</strain>
    </source>
</reference>
<dbReference type="GO" id="GO:0032259">
    <property type="term" value="P:methylation"/>
    <property type="evidence" value="ECO:0007669"/>
    <property type="project" value="UniProtKB-KW"/>
</dbReference>
<evidence type="ECO:0000313" key="2">
    <source>
        <dbReference type="EMBL" id="RDK07327.1"/>
    </source>
</evidence>
<dbReference type="GO" id="GO:0008757">
    <property type="term" value="F:S-adenosylmethionine-dependent methyltransferase activity"/>
    <property type="evidence" value="ECO:0007669"/>
    <property type="project" value="InterPro"/>
</dbReference>
<proteinExistence type="predicted"/>
<evidence type="ECO:0000313" key="3">
    <source>
        <dbReference type="Proteomes" id="UP000255165"/>
    </source>
</evidence>
<dbReference type="CDD" id="cd02440">
    <property type="entry name" value="AdoMet_MTases"/>
    <property type="match status" value="1"/>
</dbReference>
<dbReference type="SUPFAM" id="SSF53335">
    <property type="entry name" value="S-adenosyl-L-methionine-dependent methyltransferases"/>
    <property type="match status" value="1"/>
</dbReference>
<feature type="domain" description="Methyltransferase type 11" evidence="1">
    <location>
        <begin position="47"/>
        <end position="139"/>
    </location>
</feature>
<dbReference type="Proteomes" id="UP000255165">
    <property type="component" value="Unassembled WGS sequence"/>
</dbReference>
<evidence type="ECO:0000259" key="1">
    <source>
        <dbReference type="Pfam" id="PF08241"/>
    </source>
</evidence>
<comment type="caution">
    <text evidence="2">The sequence shown here is derived from an EMBL/GenBank/DDBJ whole genome shotgun (WGS) entry which is preliminary data.</text>
</comment>
<dbReference type="AlphaFoldDB" id="A0A370NNY6"/>
<keyword evidence="2" id="KW-0808">Transferase</keyword>
<sequence length="224" mass="24029">MNNPWVAIPLADYERHMASPAVGQAEMLALEFGALLKSHAPKTVALVGCAGGNGFDKAAEVGVSRLVGIDINARYIADAKDRYADTIPGLELHCADIQGDMPDLQAVELVYAALVFEYVDVPVALRNISRLCRPNGLLAALLQLPKQGADAVTHSPFASLKELNSIMRLVPPGELLDSAEAAGFACLSQKTITLQSGKQFSLQLFRLTSGLPTGCRNHFCRNRT</sequence>
<dbReference type="InterPro" id="IPR029063">
    <property type="entry name" value="SAM-dependent_MTases_sf"/>
</dbReference>